<evidence type="ECO:0000313" key="3">
    <source>
        <dbReference type="Proteomes" id="UP001190700"/>
    </source>
</evidence>
<accession>A0AAE0BLP7</accession>
<keyword evidence="3" id="KW-1185">Reference proteome</keyword>
<feature type="region of interest" description="Disordered" evidence="1">
    <location>
        <begin position="754"/>
        <end position="780"/>
    </location>
</feature>
<gene>
    <name evidence="2" type="ORF">CYMTET_51209</name>
</gene>
<comment type="caution">
    <text evidence="2">The sequence shown here is derived from an EMBL/GenBank/DDBJ whole genome shotgun (WGS) entry which is preliminary data.</text>
</comment>
<feature type="region of interest" description="Disordered" evidence="1">
    <location>
        <begin position="1"/>
        <end position="46"/>
    </location>
</feature>
<reference evidence="2 3" key="1">
    <citation type="journal article" date="2015" name="Genome Biol. Evol.">
        <title>Comparative Genomics of a Bacterivorous Green Alga Reveals Evolutionary Causalities and Consequences of Phago-Mixotrophic Mode of Nutrition.</title>
        <authorList>
            <person name="Burns J.A."/>
            <person name="Paasch A."/>
            <person name="Narechania A."/>
            <person name="Kim E."/>
        </authorList>
    </citation>
    <scope>NUCLEOTIDE SEQUENCE [LARGE SCALE GENOMIC DNA]</scope>
    <source>
        <strain evidence="2 3">PLY_AMNH</strain>
    </source>
</reference>
<organism evidence="2 3">
    <name type="scientific">Cymbomonas tetramitiformis</name>
    <dbReference type="NCBI Taxonomy" id="36881"/>
    <lineage>
        <taxon>Eukaryota</taxon>
        <taxon>Viridiplantae</taxon>
        <taxon>Chlorophyta</taxon>
        <taxon>Pyramimonadophyceae</taxon>
        <taxon>Pyramimonadales</taxon>
        <taxon>Pyramimonadaceae</taxon>
        <taxon>Cymbomonas</taxon>
    </lineage>
</organism>
<feature type="region of interest" description="Disordered" evidence="1">
    <location>
        <begin position="193"/>
        <end position="213"/>
    </location>
</feature>
<proteinExistence type="predicted"/>
<name>A0AAE0BLP7_9CHLO</name>
<feature type="compositionally biased region" description="Basic and acidic residues" evidence="1">
    <location>
        <begin position="17"/>
        <end position="34"/>
    </location>
</feature>
<dbReference type="EMBL" id="LGRX02034098">
    <property type="protein sequence ID" value="KAK3238816.1"/>
    <property type="molecule type" value="Genomic_DNA"/>
</dbReference>
<protein>
    <submittedName>
        <fullName evidence="2">Uncharacterized protein</fullName>
    </submittedName>
</protein>
<sequence>MGLKDDGSDEELAGGVAERDEFTLGLHEVNHREAPGPSPAAATPSRVASAAAEEVIIDAFADELYTLSLKGCAAAHITQEKTEMIAAPAVALSSTQKMRGFPVKTPEEFDAEAQVPRAPAADELQRGGGTVPGLPTEEHQEGVSQDGCWDGEAGLYYSPPGYRDAGGAGRCWTQLPMPAALAAYRGDCESDTCEDEEDLESLVSGSDSDEEEIPLDEMPEDVVDQPKKRRTSITAAAAAVQGSRGVEDFSARGRVHAGNMGAQAYELLKERMLSGLTEEQITAMAQVQPVCKLLDDKLAQGMALVAAGGLLMLYKALLLDTGANCNTIPIRTVNQLGLTIFDAKTGARVARVWLAMEISDDSAPHQQEIANAEAVGEDRLVLSGERCAFSQSHPELSQLLESFLAELRVKKFNREEQRMLDARCKSLVEAGALRPSSVVQAELTGRVRLHAEDIRFTAPESGTSVTRQLADLLQGQREANVATRGEWSTPEELVNTASGGSAEQRGRTVVQTDPGHSDLTQEQETTSDSEYLAASVQPWLGMAVNPWCGEAKDGSWTQQRLFVDRTGYARLCKLYSEPEELTLDPGCVRVTFARCGEERDVLETELLWPDFTLVDQKVNKETKLMEKLVRHAEGDSERMAPMGSVTGEFQLPFYYEKDQRWCYQPLKYIQRVDVMDPRARLKVKCDEVPAGRQAAPLLVLSDLTCKVEKFCQVTDGEGGHGEVFDTNAAAQEFLHLGEGRIMLSACKSESDARDELDSYGSRRPPPPPAQTRKTLRRDDPTFWENQKTRLLNVF</sequence>
<feature type="compositionally biased region" description="Polar residues" evidence="1">
    <location>
        <begin position="518"/>
        <end position="528"/>
    </location>
</feature>
<dbReference type="AlphaFoldDB" id="A0AAE0BLP7"/>
<evidence type="ECO:0000256" key="1">
    <source>
        <dbReference type="SAM" id="MobiDB-lite"/>
    </source>
</evidence>
<feature type="region of interest" description="Disordered" evidence="1">
    <location>
        <begin position="491"/>
        <end position="528"/>
    </location>
</feature>
<evidence type="ECO:0000313" key="2">
    <source>
        <dbReference type="EMBL" id="KAK3238816.1"/>
    </source>
</evidence>
<dbReference type="Proteomes" id="UP001190700">
    <property type="component" value="Unassembled WGS sequence"/>
</dbReference>
<feature type="region of interest" description="Disordered" evidence="1">
    <location>
        <begin position="107"/>
        <end position="145"/>
    </location>
</feature>